<sequence>MSPSASRTVPSPFGRPSYELGSLQWERDDGSDSDDDDDDDDSSTSTSHSKQPQSTHSQSSQHGGDNSQHDSGQITSNKSNAGAIAGGVIAGIIILAVLAFYWWKKRSFRNRPKVKIEIDPMSALNGEAYTRKRAARKDEEQSLIYERTSTVKADLNPRPSQPQFWQVHNVSESDNMRDVPIPRNVPPNVEKKIVSDNSKKHPRENTRDSISSVNLIPVPEKDFRGLHGYGSAGSSKDRLKSSYSSVDTTSEKDTASTSAFTRNSTLQDTSGPSAWKQKEGRKHALDGSAEKAEDQTTSSRRFSEPEANDLALAAREEVLDLRRRVELLKQENAELTRRDSTGGAFERLPAYNE</sequence>
<feature type="region of interest" description="Disordered" evidence="2">
    <location>
        <begin position="1"/>
        <end position="78"/>
    </location>
</feature>
<evidence type="ECO:0000313" key="4">
    <source>
        <dbReference type="EMBL" id="KAJ3982693.1"/>
    </source>
</evidence>
<feature type="region of interest" description="Disordered" evidence="2">
    <location>
        <begin position="175"/>
        <end position="308"/>
    </location>
</feature>
<gene>
    <name evidence="4" type="ORF">F5890DRAFT_1555657</name>
</gene>
<keyword evidence="3" id="KW-0472">Membrane</keyword>
<feature type="compositionally biased region" description="Basic and acidic residues" evidence="2">
    <location>
        <begin position="276"/>
        <end position="294"/>
    </location>
</feature>
<name>A0AA38PVS7_9AGAR</name>
<evidence type="ECO:0000256" key="1">
    <source>
        <dbReference type="SAM" id="Coils"/>
    </source>
</evidence>
<feature type="compositionally biased region" description="Low complexity" evidence="2">
    <location>
        <begin position="43"/>
        <end position="65"/>
    </location>
</feature>
<feature type="compositionally biased region" description="Acidic residues" evidence="2">
    <location>
        <begin position="31"/>
        <end position="42"/>
    </location>
</feature>
<evidence type="ECO:0000256" key="3">
    <source>
        <dbReference type="SAM" id="Phobius"/>
    </source>
</evidence>
<feature type="transmembrane region" description="Helical" evidence="3">
    <location>
        <begin position="81"/>
        <end position="103"/>
    </location>
</feature>
<accession>A0AA38PVS7</accession>
<keyword evidence="3" id="KW-1133">Transmembrane helix</keyword>
<evidence type="ECO:0000313" key="5">
    <source>
        <dbReference type="Proteomes" id="UP001163850"/>
    </source>
</evidence>
<comment type="caution">
    <text evidence="4">The sequence shown here is derived from an EMBL/GenBank/DDBJ whole genome shotgun (WGS) entry which is preliminary data.</text>
</comment>
<keyword evidence="3" id="KW-0812">Transmembrane</keyword>
<feature type="compositionally biased region" description="Basic and acidic residues" evidence="2">
    <location>
        <begin position="189"/>
        <end position="207"/>
    </location>
</feature>
<reference evidence="4" key="1">
    <citation type="submission" date="2022-08" db="EMBL/GenBank/DDBJ databases">
        <authorList>
            <consortium name="DOE Joint Genome Institute"/>
            <person name="Min B."/>
            <person name="Riley R."/>
            <person name="Sierra-Patev S."/>
            <person name="Naranjo-Ortiz M."/>
            <person name="Looney B."/>
            <person name="Konkel Z."/>
            <person name="Slot J.C."/>
            <person name="Sakamoto Y."/>
            <person name="Steenwyk J.L."/>
            <person name="Rokas A."/>
            <person name="Carro J."/>
            <person name="Camarero S."/>
            <person name="Ferreira P."/>
            <person name="Molpeceres G."/>
            <person name="Ruiz-Duenas F.J."/>
            <person name="Serrano A."/>
            <person name="Henrissat B."/>
            <person name="Drula E."/>
            <person name="Hughes K.W."/>
            <person name="Mata J.L."/>
            <person name="Ishikawa N.K."/>
            <person name="Vargas-Isla R."/>
            <person name="Ushijima S."/>
            <person name="Smith C.A."/>
            <person name="Ahrendt S."/>
            <person name="Andreopoulos W."/>
            <person name="He G."/>
            <person name="Labutti K."/>
            <person name="Lipzen A."/>
            <person name="Ng V."/>
            <person name="Sandor L."/>
            <person name="Barry K."/>
            <person name="Martinez A.T."/>
            <person name="Xiao Y."/>
            <person name="Gibbons J.G."/>
            <person name="Terashima K."/>
            <person name="Hibbett D.S."/>
            <person name="Grigoriev I.V."/>
        </authorList>
    </citation>
    <scope>NUCLEOTIDE SEQUENCE</scope>
    <source>
        <strain evidence="4">TFB7829</strain>
    </source>
</reference>
<organism evidence="4 5">
    <name type="scientific">Lentinula detonsa</name>
    <dbReference type="NCBI Taxonomy" id="2804962"/>
    <lineage>
        <taxon>Eukaryota</taxon>
        <taxon>Fungi</taxon>
        <taxon>Dikarya</taxon>
        <taxon>Basidiomycota</taxon>
        <taxon>Agaricomycotina</taxon>
        <taxon>Agaricomycetes</taxon>
        <taxon>Agaricomycetidae</taxon>
        <taxon>Agaricales</taxon>
        <taxon>Marasmiineae</taxon>
        <taxon>Omphalotaceae</taxon>
        <taxon>Lentinula</taxon>
    </lineage>
</organism>
<keyword evidence="1" id="KW-0175">Coiled coil</keyword>
<evidence type="ECO:0000256" key="2">
    <source>
        <dbReference type="SAM" id="MobiDB-lite"/>
    </source>
</evidence>
<dbReference type="AlphaFoldDB" id="A0AA38PVS7"/>
<feature type="compositionally biased region" description="Polar residues" evidence="2">
    <location>
        <begin position="255"/>
        <end position="272"/>
    </location>
</feature>
<proteinExistence type="predicted"/>
<feature type="compositionally biased region" description="Polar residues" evidence="2">
    <location>
        <begin position="69"/>
        <end position="78"/>
    </location>
</feature>
<feature type="coiled-coil region" evidence="1">
    <location>
        <begin position="311"/>
        <end position="338"/>
    </location>
</feature>
<dbReference type="EMBL" id="MU802051">
    <property type="protein sequence ID" value="KAJ3982693.1"/>
    <property type="molecule type" value="Genomic_DNA"/>
</dbReference>
<protein>
    <submittedName>
        <fullName evidence="4">Uncharacterized protein</fullName>
    </submittedName>
</protein>
<dbReference type="Proteomes" id="UP001163850">
    <property type="component" value="Unassembled WGS sequence"/>
</dbReference>